<proteinExistence type="predicted"/>
<dbReference type="RefSeq" id="WP_013843718.1">
    <property type="nucleotide sequence ID" value="NC_015589.1"/>
</dbReference>
<dbReference type="HOGENOM" id="CLU_1746708_0_0_9"/>
<keyword evidence="2" id="KW-1185">Reference proteome</keyword>
<dbReference type="OrthoDB" id="9911519at2"/>
<organism evidence="1 2">
    <name type="scientific">Desulforamulus ruminis (strain ATCC 23193 / DSM 2154 / NCIMB 8452 / DL)</name>
    <name type="common">Desulfotomaculum ruminis</name>
    <dbReference type="NCBI Taxonomy" id="696281"/>
    <lineage>
        <taxon>Bacteria</taxon>
        <taxon>Bacillati</taxon>
        <taxon>Bacillota</taxon>
        <taxon>Clostridia</taxon>
        <taxon>Eubacteriales</taxon>
        <taxon>Peptococcaceae</taxon>
        <taxon>Desulforamulus</taxon>
    </lineage>
</organism>
<gene>
    <name evidence="1" type="ordered locus">Desru_3773</name>
</gene>
<dbReference type="AlphaFoldDB" id="F6DQ29"/>
<reference evidence="2" key="1">
    <citation type="submission" date="2011-05" db="EMBL/GenBank/DDBJ databases">
        <title>Complete sequence of Desulfotomaculum ruminis DSM 2154.</title>
        <authorList>
            <person name="Lucas S."/>
            <person name="Copeland A."/>
            <person name="Lapidus A."/>
            <person name="Cheng J.-F."/>
            <person name="Goodwin L."/>
            <person name="Pitluck S."/>
            <person name="Lu M."/>
            <person name="Detter J.C."/>
            <person name="Han C."/>
            <person name="Tapia R."/>
            <person name="Land M."/>
            <person name="Hauser L."/>
            <person name="Kyrpides N."/>
            <person name="Ivanova N."/>
            <person name="Mikhailova N."/>
            <person name="Pagani I."/>
            <person name="Stams A.J.M."/>
            <person name="Plugge C.M."/>
            <person name="Muyzer G."/>
            <person name="Kuever J."/>
            <person name="Parshina S.N."/>
            <person name="Ivanova A.E."/>
            <person name="Nazina T.N."/>
            <person name="Brambilla E."/>
            <person name="Spring S."/>
            <person name="Klenk H.-P."/>
            <person name="Woyke T."/>
        </authorList>
    </citation>
    <scope>NUCLEOTIDE SEQUENCE [LARGE SCALE GENOMIC DNA]</scope>
    <source>
        <strain evidence="2">ATCC 23193 / DSM 2154 / NCIB 8452 / DL</strain>
    </source>
</reference>
<reference evidence="1 2" key="2">
    <citation type="journal article" date="2012" name="Stand. Genomic Sci.">
        <title>Complete genome sequence of the sulfate-reducing firmicute Desulfotomaculum ruminis type strain (DL(T)).</title>
        <authorList>
            <person name="Spring S."/>
            <person name="Visser M."/>
            <person name="Lu M."/>
            <person name="Copeland A."/>
            <person name="Lapidus A."/>
            <person name="Lucas S."/>
            <person name="Cheng J.F."/>
            <person name="Han C."/>
            <person name="Tapia R."/>
            <person name="Goodwin L.A."/>
            <person name="Pitluck S."/>
            <person name="Ivanova N."/>
            <person name="Land M."/>
            <person name="Hauser L."/>
            <person name="Larimer F."/>
            <person name="Rohde M."/>
            <person name="Goker M."/>
            <person name="Detter J.C."/>
            <person name="Kyrpides N.C."/>
            <person name="Woyke T."/>
            <person name="Schaap P.J."/>
            <person name="Plugge C.M."/>
            <person name="Muyzer G."/>
            <person name="Kuever J."/>
            <person name="Pereira I.A."/>
            <person name="Parshina S.N."/>
            <person name="Bernier-Latmani R."/>
            <person name="Stams A.J."/>
            <person name="Klenk H.P."/>
        </authorList>
    </citation>
    <scope>NUCLEOTIDE SEQUENCE [LARGE SCALE GENOMIC DNA]</scope>
    <source>
        <strain evidence="2">ATCC 23193 / DSM 2154 / NCIB 8452 / DL</strain>
    </source>
</reference>
<dbReference type="EMBL" id="CP002780">
    <property type="protein sequence ID" value="AEG61973.1"/>
    <property type="molecule type" value="Genomic_DNA"/>
</dbReference>
<evidence type="ECO:0000313" key="2">
    <source>
        <dbReference type="Proteomes" id="UP000009234"/>
    </source>
</evidence>
<dbReference type="Proteomes" id="UP000009234">
    <property type="component" value="Chromosome"/>
</dbReference>
<dbReference type="KEGG" id="dru:Desru_3773"/>
<evidence type="ECO:0000313" key="1">
    <source>
        <dbReference type="EMBL" id="AEG61973.1"/>
    </source>
</evidence>
<accession>F6DQ29</accession>
<sequence>MTYLLPCEYWLFSRLAKKKHIRIPKGRILELHLNTKVSYKLDCHEARERFERDLEQDLMLIKRRMLLNDFGLNPIITLNTFNRLWLRKTLEILGGTRYQKVVLTQAACNLYTAQKHKKVFKKMFPNCSLKDPGRQSPEKWDLIVFSKGV</sequence>
<name>F6DQ29_DESRL</name>
<dbReference type="STRING" id="696281.Desru_3773"/>
<protein>
    <submittedName>
        <fullName evidence="1">Uncharacterized protein</fullName>
    </submittedName>
</protein>